<evidence type="ECO:0000256" key="1">
    <source>
        <dbReference type="SAM" id="MobiDB-lite"/>
    </source>
</evidence>
<feature type="compositionally biased region" description="Polar residues" evidence="1">
    <location>
        <begin position="197"/>
        <end position="207"/>
    </location>
</feature>
<feature type="compositionally biased region" description="Polar residues" evidence="1">
    <location>
        <begin position="1"/>
        <end position="42"/>
    </location>
</feature>
<dbReference type="EMBL" id="BLLK01000055">
    <property type="protein sequence ID" value="GFH56674.1"/>
    <property type="molecule type" value="Genomic_DNA"/>
</dbReference>
<protein>
    <submittedName>
        <fullName evidence="2">Uncharacterized protein</fullName>
    </submittedName>
</protein>
<accession>A0AAD3HB58</accession>
<keyword evidence="3" id="KW-1185">Reference proteome</keyword>
<feature type="compositionally biased region" description="Polar residues" evidence="1">
    <location>
        <begin position="330"/>
        <end position="343"/>
    </location>
</feature>
<organism evidence="2 3">
    <name type="scientific">Chaetoceros tenuissimus</name>
    <dbReference type="NCBI Taxonomy" id="426638"/>
    <lineage>
        <taxon>Eukaryota</taxon>
        <taxon>Sar</taxon>
        <taxon>Stramenopiles</taxon>
        <taxon>Ochrophyta</taxon>
        <taxon>Bacillariophyta</taxon>
        <taxon>Coscinodiscophyceae</taxon>
        <taxon>Chaetocerotophycidae</taxon>
        <taxon>Chaetocerotales</taxon>
        <taxon>Chaetocerotaceae</taxon>
        <taxon>Chaetoceros</taxon>
    </lineage>
</organism>
<gene>
    <name evidence="2" type="ORF">CTEN210_13150</name>
</gene>
<comment type="caution">
    <text evidence="2">The sequence shown here is derived from an EMBL/GenBank/DDBJ whole genome shotgun (WGS) entry which is preliminary data.</text>
</comment>
<dbReference type="AlphaFoldDB" id="A0AAD3HB58"/>
<proteinExistence type="predicted"/>
<evidence type="ECO:0000313" key="2">
    <source>
        <dbReference type="EMBL" id="GFH56674.1"/>
    </source>
</evidence>
<feature type="region of interest" description="Disordered" evidence="1">
    <location>
        <begin position="328"/>
        <end position="394"/>
    </location>
</feature>
<feature type="region of interest" description="Disordered" evidence="1">
    <location>
        <begin position="181"/>
        <end position="236"/>
    </location>
</feature>
<feature type="compositionally biased region" description="Basic and acidic residues" evidence="1">
    <location>
        <begin position="344"/>
        <end position="357"/>
    </location>
</feature>
<feature type="region of interest" description="Disordered" evidence="1">
    <location>
        <begin position="1"/>
        <end position="46"/>
    </location>
</feature>
<evidence type="ECO:0000313" key="3">
    <source>
        <dbReference type="Proteomes" id="UP001054902"/>
    </source>
</evidence>
<feature type="compositionally biased region" description="Acidic residues" evidence="1">
    <location>
        <begin position="208"/>
        <end position="219"/>
    </location>
</feature>
<dbReference type="Proteomes" id="UP001054902">
    <property type="component" value="Unassembled WGS sequence"/>
</dbReference>
<name>A0AAD3HB58_9STRA</name>
<sequence>MSSQGFTSSISTGNLQIDEVPNSSTSITDSRIRPLTSSSKTNFRNDHGFPIMMDQLGKDVALPTGQSSCSNELVSLPSSSPNRYDLDNNTHSSPVQVPINIQEEIPYISVDGRRKRRRTTFEDAFHQCLTMTMHEDNLIRADDIGTPIGDTKAMMEDSDQSDLANMTGTESVNKKLQYSFNKSSSTDSLPDEMEDGSISSNDSNVDSTDIDCSDVDSMSESESNPICYAPRKSKPVRSLDPVDERIEELIRHSRIKAMIQSQSETHSHEQKKTLQQQQAYEKYKSTIQQSEKDMDIGDCDVVPDAVGANDGSSNGEVLKRKNDKEISHFTGKTTDDSVLSTQGGHERGRSLHRDTCKHSVLPMEAKKSKPFVQSRSNSIPRGMKYSDFEEMEMD</sequence>
<reference evidence="2 3" key="1">
    <citation type="journal article" date="2021" name="Sci. Rep.">
        <title>The genome of the diatom Chaetoceros tenuissimus carries an ancient integrated fragment of an extant virus.</title>
        <authorList>
            <person name="Hongo Y."/>
            <person name="Kimura K."/>
            <person name="Takaki Y."/>
            <person name="Yoshida Y."/>
            <person name="Baba S."/>
            <person name="Kobayashi G."/>
            <person name="Nagasaki K."/>
            <person name="Hano T."/>
            <person name="Tomaru Y."/>
        </authorList>
    </citation>
    <scope>NUCLEOTIDE SEQUENCE [LARGE SCALE GENOMIC DNA]</scope>
    <source>
        <strain evidence="2 3">NIES-3715</strain>
    </source>
</reference>